<evidence type="ECO:0000256" key="1">
    <source>
        <dbReference type="SAM" id="MobiDB-lite"/>
    </source>
</evidence>
<evidence type="ECO:0000259" key="3">
    <source>
        <dbReference type="Pfam" id="PF14478"/>
    </source>
</evidence>
<feature type="compositionally biased region" description="Low complexity" evidence="1">
    <location>
        <begin position="125"/>
        <end position="162"/>
    </location>
</feature>
<name>A0A1H8REG3_9ACTN</name>
<feature type="compositionally biased region" description="Polar residues" evidence="1">
    <location>
        <begin position="1"/>
        <end position="11"/>
    </location>
</feature>
<protein>
    <recommendedName>
        <fullName evidence="3">Transcobalamin-like C-terminal domain-containing protein</fullName>
    </recommendedName>
</protein>
<proteinExistence type="predicted"/>
<feature type="domain" description="Transcobalamin-like C-terminal" evidence="3">
    <location>
        <begin position="199"/>
        <end position="266"/>
    </location>
</feature>
<reference evidence="5" key="1">
    <citation type="submission" date="2016-10" db="EMBL/GenBank/DDBJ databases">
        <authorList>
            <person name="Varghese N."/>
        </authorList>
    </citation>
    <scope>NUCLEOTIDE SEQUENCE [LARGE SCALE GENOMIC DNA]</scope>
    <source>
        <strain evidence="5">DSM 21843</strain>
    </source>
</reference>
<keyword evidence="5" id="KW-1185">Reference proteome</keyword>
<feature type="region of interest" description="Disordered" evidence="1">
    <location>
        <begin position="1"/>
        <end position="21"/>
    </location>
</feature>
<feature type="region of interest" description="Disordered" evidence="1">
    <location>
        <begin position="69"/>
        <end position="162"/>
    </location>
</feature>
<gene>
    <name evidence="4" type="ORF">SAMN02910314_00774</name>
</gene>
<dbReference type="Pfam" id="PF14478">
    <property type="entry name" value="DUF4430"/>
    <property type="match status" value="1"/>
</dbReference>
<feature type="compositionally biased region" description="Low complexity" evidence="1">
    <location>
        <begin position="71"/>
        <end position="113"/>
    </location>
</feature>
<feature type="transmembrane region" description="Helical" evidence="2">
    <location>
        <begin position="36"/>
        <end position="57"/>
    </location>
</feature>
<evidence type="ECO:0000313" key="4">
    <source>
        <dbReference type="EMBL" id="SEO64423.1"/>
    </source>
</evidence>
<dbReference type="Proteomes" id="UP000182975">
    <property type="component" value="Unassembled WGS sequence"/>
</dbReference>
<evidence type="ECO:0000256" key="2">
    <source>
        <dbReference type="SAM" id="Phobius"/>
    </source>
</evidence>
<dbReference type="AlphaFoldDB" id="A0A1H8REG3"/>
<keyword evidence="2" id="KW-1133">Transmembrane helix</keyword>
<keyword evidence="2" id="KW-0812">Transmembrane</keyword>
<dbReference type="EMBL" id="FOEC01000003">
    <property type="protein sequence ID" value="SEO64423.1"/>
    <property type="molecule type" value="Genomic_DNA"/>
</dbReference>
<keyword evidence="2" id="KW-0472">Membrane</keyword>
<dbReference type="InterPro" id="IPR027954">
    <property type="entry name" value="Transcobalamin-like_C"/>
</dbReference>
<accession>A0A1H8REG3</accession>
<sequence length="272" mass="27179">MPSSNEAQQLETTDERIAPGAPACEEHTPARVGAPVIAGIALAVVLVLACVGGAVFASGSAFQASQGQEDATAQQQSSGAAEAGQNQAASQESASQQGEGGQQEATQEASAEGENAEAQTQGQEAASDAAGASSQSAGSSESAAALSGGAAPASQEPAAQQQAAATVTVTLTIDSSNAHAYNSDYPSSMGSKTLTLEEGATVWDALNAMGVSVRGSSTYVRAINGLSEFDCGNSSGWMYKVNGSFPTKTCGNYVLSDGDSVLWAYTCTMGDV</sequence>
<evidence type="ECO:0000313" key="5">
    <source>
        <dbReference type="Proteomes" id="UP000182975"/>
    </source>
</evidence>
<dbReference type="OrthoDB" id="9004184at2"/>
<dbReference type="Gene3D" id="2.170.130.30">
    <property type="match status" value="1"/>
</dbReference>
<dbReference type="RefSeq" id="WP_074777187.1">
    <property type="nucleotide sequence ID" value="NZ_CP011402.1"/>
</dbReference>
<organism evidence="4 5">
    <name type="scientific">Denitrobacterium detoxificans</name>
    <dbReference type="NCBI Taxonomy" id="79604"/>
    <lineage>
        <taxon>Bacteria</taxon>
        <taxon>Bacillati</taxon>
        <taxon>Actinomycetota</taxon>
        <taxon>Coriobacteriia</taxon>
        <taxon>Eggerthellales</taxon>
        <taxon>Eggerthellaceae</taxon>
        <taxon>Denitrobacterium</taxon>
    </lineage>
</organism>